<dbReference type="Proteomes" id="UP000499080">
    <property type="component" value="Unassembled WGS sequence"/>
</dbReference>
<gene>
    <name evidence="1" type="ORF">AVEN_158288_1</name>
</gene>
<organism evidence="1 2">
    <name type="scientific">Araneus ventricosus</name>
    <name type="common">Orbweaver spider</name>
    <name type="synonym">Epeira ventricosa</name>
    <dbReference type="NCBI Taxonomy" id="182803"/>
    <lineage>
        <taxon>Eukaryota</taxon>
        <taxon>Metazoa</taxon>
        <taxon>Ecdysozoa</taxon>
        <taxon>Arthropoda</taxon>
        <taxon>Chelicerata</taxon>
        <taxon>Arachnida</taxon>
        <taxon>Araneae</taxon>
        <taxon>Araneomorphae</taxon>
        <taxon>Entelegynae</taxon>
        <taxon>Araneoidea</taxon>
        <taxon>Araneidae</taxon>
        <taxon>Araneus</taxon>
    </lineage>
</organism>
<protein>
    <submittedName>
        <fullName evidence="1">Uncharacterized protein</fullName>
    </submittedName>
</protein>
<dbReference type="AlphaFoldDB" id="A0A4Y2VRR2"/>
<dbReference type="EMBL" id="BGPR01050328">
    <property type="protein sequence ID" value="GBO27341.1"/>
    <property type="molecule type" value="Genomic_DNA"/>
</dbReference>
<evidence type="ECO:0000313" key="1">
    <source>
        <dbReference type="EMBL" id="GBO27341.1"/>
    </source>
</evidence>
<reference evidence="1 2" key="1">
    <citation type="journal article" date="2019" name="Sci. Rep.">
        <title>Orb-weaving spider Araneus ventricosus genome elucidates the spidroin gene catalogue.</title>
        <authorList>
            <person name="Kono N."/>
            <person name="Nakamura H."/>
            <person name="Ohtoshi R."/>
            <person name="Moran D.A.P."/>
            <person name="Shinohara A."/>
            <person name="Yoshida Y."/>
            <person name="Fujiwara M."/>
            <person name="Mori M."/>
            <person name="Tomita M."/>
            <person name="Arakawa K."/>
        </authorList>
    </citation>
    <scope>NUCLEOTIDE SEQUENCE [LARGE SCALE GENOMIC DNA]</scope>
</reference>
<evidence type="ECO:0000313" key="2">
    <source>
        <dbReference type="Proteomes" id="UP000499080"/>
    </source>
</evidence>
<keyword evidence="2" id="KW-1185">Reference proteome</keyword>
<comment type="caution">
    <text evidence="1">The sequence shown here is derived from an EMBL/GenBank/DDBJ whole genome shotgun (WGS) entry which is preliminary data.</text>
</comment>
<accession>A0A4Y2VRR2</accession>
<name>A0A4Y2VRR2_ARAVE</name>
<proteinExistence type="predicted"/>
<sequence length="249" mass="28435">MASEEVVEEDFFLGLFDRMLEKRNPVRASDDEISESIQKFVDYFRINRSAAGACAADRFVSNADYWGYFYWHSPLSAAATRNKALVAIRDCEKFRSCFNQKLLKVVSVGGGSGSDLVGLFSAIYKNSVFQDMFVHLVENISRWKLYYEELNKLLAENDFGDASQLLKNRRCFPFFIGADMRKAVIPDCKEALNEANLVWMKGFLSTLANDSERHDITEVSITELYKSWLDLRTLLLAKCGNLLHFARSP</sequence>